<evidence type="ECO:0000313" key="2">
    <source>
        <dbReference type="Proteomes" id="UP000008237"/>
    </source>
</evidence>
<organism evidence="2">
    <name type="scientific">Harpegnathos saltator</name>
    <name type="common">Jerdon's jumping ant</name>
    <dbReference type="NCBI Taxonomy" id="610380"/>
    <lineage>
        <taxon>Eukaryota</taxon>
        <taxon>Metazoa</taxon>
        <taxon>Ecdysozoa</taxon>
        <taxon>Arthropoda</taxon>
        <taxon>Hexapoda</taxon>
        <taxon>Insecta</taxon>
        <taxon>Pterygota</taxon>
        <taxon>Neoptera</taxon>
        <taxon>Endopterygota</taxon>
        <taxon>Hymenoptera</taxon>
        <taxon>Apocrita</taxon>
        <taxon>Aculeata</taxon>
        <taxon>Formicoidea</taxon>
        <taxon>Formicidae</taxon>
        <taxon>Ponerinae</taxon>
        <taxon>Ponerini</taxon>
        <taxon>Harpegnathos</taxon>
    </lineage>
</organism>
<reference evidence="1 2" key="1">
    <citation type="journal article" date="2010" name="Science">
        <title>Genomic comparison of the ants Camponotus floridanus and Harpegnathos saltator.</title>
        <authorList>
            <person name="Bonasio R."/>
            <person name="Zhang G."/>
            <person name="Ye C."/>
            <person name="Mutti N.S."/>
            <person name="Fang X."/>
            <person name="Qin N."/>
            <person name="Donahue G."/>
            <person name="Yang P."/>
            <person name="Li Q."/>
            <person name="Li C."/>
            <person name="Zhang P."/>
            <person name="Huang Z."/>
            <person name="Berger S.L."/>
            <person name="Reinberg D."/>
            <person name="Wang J."/>
            <person name="Liebig J."/>
        </authorList>
    </citation>
    <scope>NUCLEOTIDE SEQUENCE [LARGE SCALE GENOMIC DNA]</scope>
    <source>
        <strain evidence="1 2">R22 G/1</strain>
    </source>
</reference>
<dbReference type="AlphaFoldDB" id="E2C2Y6"/>
<name>E2C2Y6_HARSA</name>
<dbReference type="OMA" id="AVYHGHG"/>
<dbReference type="OrthoDB" id="7699967at2759"/>
<dbReference type="EMBL" id="GL452255">
    <property type="protein sequence ID" value="EFN77690.1"/>
    <property type="molecule type" value="Genomic_DNA"/>
</dbReference>
<proteinExistence type="predicted"/>
<dbReference type="Proteomes" id="UP000008237">
    <property type="component" value="Unassembled WGS sequence"/>
</dbReference>
<protein>
    <submittedName>
        <fullName evidence="1">Uncharacterized protein</fullName>
    </submittedName>
</protein>
<evidence type="ECO:0000313" key="1">
    <source>
        <dbReference type="EMBL" id="EFN77690.1"/>
    </source>
</evidence>
<gene>
    <name evidence="1" type="ORF">EAI_08980</name>
</gene>
<accession>E2C2Y6</accession>
<sequence>MDNVKISKDARFLHDESQFVTFQLYFLLVAVCGAKRLTRGVDDVHFPNFRAVYHGHGASSYQNVQIDNHDSILVPTNYVDQAEVQDLMHAYHQAVIVPIEEPQNDIDHIDVADSAPYEEFIVGELKSDALEHYFDHHDDEHNYKYHL</sequence>
<dbReference type="InParanoid" id="E2C2Y6"/>
<keyword evidence="2" id="KW-1185">Reference proteome</keyword>